<reference evidence="7" key="1">
    <citation type="submission" date="2025-08" db="UniProtKB">
        <authorList>
            <consortium name="RefSeq"/>
        </authorList>
    </citation>
    <scope>IDENTIFICATION</scope>
    <source>
        <tissue evidence="7">Whole body</tissue>
    </source>
</reference>
<dbReference type="RefSeq" id="XP_026488180.1">
    <property type="nucleotide sequence ID" value="XM_026632395.2"/>
</dbReference>
<dbReference type="Gene3D" id="1.10.3580.10">
    <property type="entry name" value="ATP12 ATPase"/>
    <property type="match status" value="1"/>
</dbReference>
<evidence type="ECO:0000256" key="3">
    <source>
        <dbReference type="ARBA" id="ARBA00022946"/>
    </source>
</evidence>
<organism evidence="6 7">
    <name type="scientific">Vanessa tameamea</name>
    <name type="common">Kamehameha butterfly</name>
    <dbReference type="NCBI Taxonomy" id="334116"/>
    <lineage>
        <taxon>Eukaryota</taxon>
        <taxon>Metazoa</taxon>
        <taxon>Ecdysozoa</taxon>
        <taxon>Arthropoda</taxon>
        <taxon>Hexapoda</taxon>
        <taxon>Insecta</taxon>
        <taxon>Pterygota</taxon>
        <taxon>Neoptera</taxon>
        <taxon>Endopterygota</taxon>
        <taxon>Lepidoptera</taxon>
        <taxon>Glossata</taxon>
        <taxon>Ditrysia</taxon>
        <taxon>Papilionoidea</taxon>
        <taxon>Nymphalidae</taxon>
        <taxon>Nymphalinae</taxon>
        <taxon>Vanessa</taxon>
    </lineage>
</organism>
<dbReference type="PANTHER" id="PTHR21013:SF10">
    <property type="entry name" value="ATP SYNTHASE MITOCHONDRIAL F1 COMPLEX ASSEMBLY FACTOR 2"/>
    <property type="match status" value="1"/>
</dbReference>
<sequence length="285" mass="32772">MVNPINIGLKMFRSINIIQKSNILNQSINNVVKNRYYATHKRFFRRTDIVQNEKNWEVTLDHRRLKTPNGRVLTVNNEPLARAIAIEWDAQIEHIAQPTMHLTALCNTSLDNPGKLSSHDITSYLLDFIATDTLLFHSEEEELKELQEQKWVPVLEWFNKRFGLKQEISRDLMPPPVSTETRAVLARHFLSYDFPALNAMCFGIEALKSPILMLACVDRFLVPQEAVLLARLEEEYQVLRWGRVPWAHELNQAEMTARVAASLLVIQSSSERHSAAKKSQGDQST</sequence>
<dbReference type="Pfam" id="PF07542">
    <property type="entry name" value="ATP12"/>
    <property type="match status" value="1"/>
</dbReference>
<evidence type="ECO:0000256" key="1">
    <source>
        <dbReference type="ARBA" id="ARBA00004173"/>
    </source>
</evidence>
<keyword evidence="6" id="KW-1185">Reference proteome</keyword>
<protein>
    <submittedName>
        <fullName evidence="7">ATP synthase mitochondrial F1 complex assembly factor 2</fullName>
    </submittedName>
</protein>
<evidence type="ECO:0000256" key="5">
    <source>
        <dbReference type="ARBA" id="ARBA00023186"/>
    </source>
</evidence>
<dbReference type="SUPFAM" id="SSF160909">
    <property type="entry name" value="ATP12-like"/>
    <property type="match status" value="1"/>
</dbReference>
<accession>A0A8B8HU43</accession>
<gene>
    <name evidence="7" type="primary">LOC113394922</name>
</gene>
<keyword evidence="4" id="KW-0496">Mitochondrion</keyword>
<dbReference type="AlphaFoldDB" id="A0A8B8HU43"/>
<evidence type="ECO:0000256" key="4">
    <source>
        <dbReference type="ARBA" id="ARBA00023128"/>
    </source>
</evidence>
<dbReference type="InterPro" id="IPR023335">
    <property type="entry name" value="ATP12_ortho_dom_sf"/>
</dbReference>
<dbReference type="GO" id="GO:0005739">
    <property type="term" value="C:mitochondrion"/>
    <property type="evidence" value="ECO:0007669"/>
    <property type="project" value="UniProtKB-SubCell"/>
</dbReference>
<dbReference type="PANTHER" id="PTHR21013">
    <property type="entry name" value="ATP SYNTHASE MITOCHONDRIAL F1 COMPLEX ASSEMBLY FACTOR 2/ATP12 PROTEIN, MITOCHONDRIAL PRECURSOR"/>
    <property type="match status" value="1"/>
</dbReference>
<comment type="subcellular location">
    <subcellularLocation>
        <location evidence="1">Mitochondrion</location>
    </subcellularLocation>
</comment>
<comment type="similarity">
    <text evidence="2">Belongs to the ATP12 family.</text>
</comment>
<dbReference type="GeneID" id="113394922"/>
<dbReference type="Proteomes" id="UP001652626">
    <property type="component" value="Chromosome 4"/>
</dbReference>
<dbReference type="Gene3D" id="3.30.2180.10">
    <property type="entry name" value="ATP12-like"/>
    <property type="match status" value="1"/>
</dbReference>
<keyword evidence="3" id="KW-0809">Transit peptide</keyword>
<proteinExistence type="inferred from homology"/>
<evidence type="ECO:0000313" key="6">
    <source>
        <dbReference type="Proteomes" id="UP001652626"/>
    </source>
</evidence>
<name>A0A8B8HU43_VANTA</name>
<dbReference type="InterPro" id="IPR042272">
    <property type="entry name" value="ATP12_ATP_synth-F1-assembly_N"/>
</dbReference>
<evidence type="ECO:0000313" key="7">
    <source>
        <dbReference type="RefSeq" id="XP_026488180.1"/>
    </source>
</evidence>
<keyword evidence="5" id="KW-0143">Chaperone</keyword>
<evidence type="ECO:0000256" key="2">
    <source>
        <dbReference type="ARBA" id="ARBA00008231"/>
    </source>
</evidence>
<dbReference type="OrthoDB" id="5673at2759"/>
<dbReference type="OMA" id="WDPVLHW"/>
<dbReference type="InterPro" id="IPR011419">
    <property type="entry name" value="ATP12_ATP_synth-F1-assembly"/>
</dbReference>
<dbReference type="GO" id="GO:0033615">
    <property type="term" value="P:mitochondrial proton-transporting ATP synthase complex assembly"/>
    <property type="evidence" value="ECO:0007669"/>
    <property type="project" value="TreeGrafter"/>
</dbReference>